<comment type="caution">
    <text evidence="1">The sequence shown here is derived from an EMBL/GenBank/DDBJ whole genome shotgun (WGS) entry which is preliminary data.</text>
</comment>
<sequence>MCGCGRRAERQSCQVVLWAAGERTAGRGSGKFPPDFFGTRLAYYLPNRIRGAL</sequence>
<dbReference type="EMBL" id="NIDE01000005">
    <property type="protein sequence ID" value="OWK41579.1"/>
    <property type="molecule type" value="Genomic_DNA"/>
</dbReference>
<keyword evidence="2" id="KW-1185">Reference proteome</keyword>
<reference evidence="2" key="1">
    <citation type="submission" date="2017-06" db="EMBL/GenBank/DDBJ databases">
        <title>Genome analysis of Fimbriiglobus ruber SP5, the first member of the order Planctomycetales with confirmed chitinolytic capability.</title>
        <authorList>
            <person name="Ravin N.V."/>
            <person name="Rakitin A.L."/>
            <person name="Ivanova A.A."/>
            <person name="Beletsky A.V."/>
            <person name="Kulichevskaya I.S."/>
            <person name="Mardanov A.V."/>
            <person name="Dedysh S.N."/>
        </authorList>
    </citation>
    <scope>NUCLEOTIDE SEQUENCE [LARGE SCALE GENOMIC DNA]</scope>
    <source>
        <strain evidence="2">SP5</strain>
    </source>
</reference>
<gene>
    <name evidence="1" type="ORF">FRUB_03657</name>
</gene>
<name>A0A225DWL7_9BACT</name>
<proteinExistence type="predicted"/>
<organism evidence="1 2">
    <name type="scientific">Fimbriiglobus ruber</name>
    <dbReference type="NCBI Taxonomy" id="1908690"/>
    <lineage>
        <taxon>Bacteria</taxon>
        <taxon>Pseudomonadati</taxon>
        <taxon>Planctomycetota</taxon>
        <taxon>Planctomycetia</taxon>
        <taxon>Gemmatales</taxon>
        <taxon>Gemmataceae</taxon>
        <taxon>Fimbriiglobus</taxon>
    </lineage>
</organism>
<protein>
    <submittedName>
        <fullName evidence="1">Uncharacterized protein</fullName>
    </submittedName>
</protein>
<evidence type="ECO:0000313" key="2">
    <source>
        <dbReference type="Proteomes" id="UP000214646"/>
    </source>
</evidence>
<dbReference type="AlphaFoldDB" id="A0A225DWL7"/>
<accession>A0A225DWL7</accession>
<dbReference type="Proteomes" id="UP000214646">
    <property type="component" value="Unassembled WGS sequence"/>
</dbReference>
<evidence type="ECO:0000313" key="1">
    <source>
        <dbReference type="EMBL" id="OWK41579.1"/>
    </source>
</evidence>